<evidence type="ECO:0000256" key="1">
    <source>
        <dbReference type="SAM" id="SignalP"/>
    </source>
</evidence>
<sequence>MKRLFTQALMIAFFGLVGTQVHAKAITTAEALRAEEARLIEEIIANDVQSMDILNSFEMESKIYIYDTEGNLLKESSVKEWNSTEMKKILAKSDFLAEVDGSQYFLFDCK</sequence>
<reference evidence="2" key="1">
    <citation type="submission" date="2023-06" db="EMBL/GenBank/DDBJ databases">
        <title>Cytophagales bacterium Strain LB-30, isolated from soil.</title>
        <authorList>
            <person name="Liu B."/>
        </authorList>
    </citation>
    <scope>NUCLEOTIDE SEQUENCE</scope>
    <source>
        <strain evidence="2">LB-30</strain>
    </source>
</reference>
<feature type="chain" id="PRO_5046705698" evidence="1">
    <location>
        <begin position="24"/>
        <end position="110"/>
    </location>
</feature>
<keyword evidence="1" id="KW-0732">Signal</keyword>
<accession>A0ABT8F7H7</accession>
<name>A0ABT8F7H7_9BACT</name>
<gene>
    <name evidence="2" type="ORF">QWY31_11675</name>
</gene>
<organism evidence="2 3">
    <name type="scientific">Shiella aurantiaca</name>
    <dbReference type="NCBI Taxonomy" id="3058365"/>
    <lineage>
        <taxon>Bacteria</taxon>
        <taxon>Pseudomonadati</taxon>
        <taxon>Bacteroidota</taxon>
        <taxon>Cytophagia</taxon>
        <taxon>Cytophagales</taxon>
        <taxon>Shiellaceae</taxon>
        <taxon>Shiella</taxon>
    </lineage>
</organism>
<proteinExistence type="predicted"/>
<evidence type="ECO:0000313" key="2">
    <source>
        <dbReference type="EMBL" id="MDN4166166.1"/>
    </source>
</evidence>
<comment type="caution">
    <text evidence="2">The sequence shown here is derived from an EMBL/GenBank/DDBJ whole genome shotgun (WGS) entry which is preliminary data.</text>
</comment>
<dbReference type="RefSeq" id="WP_320004699.1">
    <property type="nucleotide sequence ID" value="NZ_JAUHJS010000005.1"/>
</dbReference>
<evidence type="ECO:0000313" key="3">
    <source>
        <dbReference type="Proteomes" id="UP001168552"/>
    </source>
</evidence>
<dbReference type="EMBL" id="JAUHJS010000005">
    <property type="protein sequence ID" value="MDN4166166.1"/>
    <property type="molecule type" value="Genomic_DNA"/>
</dbReference>
<feature type="signal peptide" evidence="1">
    <location>
        <begin position="1"/>
        <end position="23"/>
    </location>
</feature>
<dbReference type="Proteomes" id="UP001168552">
    <property type="component" value="Unassembled WGS sequence"/>
</dbReference>
<protein>
    <submittedName>
        <fullName evidence="2">Uncharacterized protein</fullName>
    </submittedName>
</protein>
<keyword evidence="3" id="KW-1185">Reference proteome</keyword>